<dbReference type="HOGENOM" id="CLU_111530_0_0_9"/>
<feature type="domain" description="NAD(P)-binding" evidence="1">
    <location>
        <begin position="53"/>
        <end position="159"/>
    </location>
</feature>
<name>A0A0A1GZZ4_9LACO</name>
<gene>
    <name evidence="2" type="ORF">LOOC260_120630</name>
</gene>
<reference evidence="2 3" key="1">
    <citation type="submission" date="2014-11" db="EMBL/GenBank/DDBJ databases">
        <title>Complete genome sequence and analysis of Lactobacillus hokkaidonensis LOOC260T.</title>
        <authorList>
            <person name="Tanizawa Y."/>
            <person name="Tohno M."/>
            <person name="Kaminuma E."/>
            <person name="Nakamura Y."/>
            <person name="Arita M."/>
        </authorList>
    </citation>
    <scope>NUCLEOTIDE SEQUENCE [LARGE SCALE GENOMIC DNA]</scope>
    <source>
        <strain evidence="2 3">LOOC260</strain>
    </source>
</reference>
<dbReference type="InterPro" id="IPR016040">
    <property type="entry name" value="NAD(P)-bd_dom"/>
</dbReference>
<organism evidence="2 3">
    <name type="scientific">Paucilactobacillus hokkaidonensis JCM 18461</name>
    <dbReference type="NCBI Taxonomy" id="1291742"/>
    <lineage>
        <taxon>Bacteria</taxon>
        <taxon>Bacillati</taxon>
        <taxon>Bacillota</taxon>
        <taxon>Bacilli</taxon>
        <taxon>Lactobacillales</taxon>
        <taxon>Lactobacillaceae</taxon>
        <taxon>Paucilactobacillus</taxon>
    </lineage>
</organism>
<dbReference type="STRING" id="1291742.LOOC260_120630"/>
<protein>
    <recommendedName>
        <fullName evidence="1">NAD(P)-binding domain-containing protein</fullName>
    </recommendedName>
</protein>
<dbReference type="AlphaFoldDB" id="A0A0A1GZZ4"/>
<evidence type="ECO:0000313" key="3">
    <source>
        <dbReference type="Proteomes" id="UP000031620"/>
    </source>
</evidence>
<dbReference type="RefSeq" id="WP_052467369.1">
    <property type="nucleotide sequence ID" value="NZ_AP014680.1"/>
</dbReference>
<proteinExistence type="predicted"/>
<evidence type="ECO:0000313" key="2">
    <source>
        <dbReference type="EMBL" id="BAP86569.1"/>
    </source>
</evidence>
<evidence type="ECO:0000259" key="1">
    <source>
        <dbReference type="Pfam" id="PF13460"/>
    </source>
</evidence>
<accession>A0A0A1GZZ4</accession>
<dbReference type="Proteomes" id="UP000031620">
    <property type="component" value="Chromosome"/>
</dbReference>
<dbReference type="EMBL" id="AP014680">
    <property type="protein sequence ID" value="BAP86569.1"/>
    <property type="molecule type" value="Genomic_DNA"/>
</dbReference>
<dbReference type="KEGG" id="lho:LOOC260_120630"/>
<dbReference type="Gene3D" id="3.40.50.720">
    <property type="entry name" value="NAD(P)-binding Rossmann-like Domain"/>
    <property type="match status" value="1"/>
</dbReference>
<dbReference type="Pfam" id="PF13460">
    <property type="entry name" value="NAD_binding_10"/>
    <property type="match status" value="1"/>
</dbReference>
<sequence length="175" mass="19017">MRVLIVSDQSTEVAKMVSKKINQTGNQSIIQQSFSTAAAETLVWLPTIATVDEDVFNLVDAIDQHKITPTKIVMLAVAGINDEVNPEKLEQRFGHQFGDTILAYQYAVKMIDELELPYTIIRAAQVVADKTTSVISNEGQPVQGTKIGAAVLVDLIVSAALTDQYLNQSIGIADD</sequence>